<dbReference type="HOGENOM" id="CLU_119427_0_0_11"/>
<dbReference type="eggNOG" id="ENOG5031EHE">
    <property type="taxonomic scope" value="Bacteria"/>
</dbReference>
<keyword evidence="2" id="KW-1185">Reference proteome</keyword>
<comment type="caution">
    <text evidence="1">The sequence shown here is derived from an EMBL/GenBank/DDBJ whole genome shotgun (WGS) entry which is preliminary data.</text>
</comment>
<dbReference type="PRINTS" id="PR00419">
    <property type="entry name" value="ADXRDTASE"/>
</dbReference>
<dbReference type="Gene3D" id="3.40.50.720">
    <property type="entry name" value="NAD(P)-binding Rossmann-like Domain"/>
    <property type="match status" value="1"/>
</dbReference>
<evidence type="ECO:0000313" key="1">
    <source>
        <dbReference type="EMBL" id="EFQ80556.1"/>
    </source>
</evidence>
<evidence type="ECO:0008006" key="3">
    <source>
        <dbReference type="Google" id="ProtNLM"/>
    </source>
</evidence>
<dbReference type="Proteomes" id="UP000003020">
    <property type="component" value="Unassembled WGS sequence"/>
</dbReference>
<proteinExistence type="predicted"/>
<protein>
    <recommendedName>
        <fullName evidence="3">Methylenetetrahydrofolate--tRNA-(Uracil-5-)-methyltransferase</fullName>
    </recommendedName>
</protein>
<name>E2S3U6_9CORY</name>
<dbReference type="SUPFAM" id="SSF51971">
    <property type="entry name" value="Nucleotide-binding domain"/>
    <property type="match status" value="1"/>
</dbReference>
<reference evidence="1 2" key="1">
    <citation type="submission" date="2010-08" db="EMBL/GenBank/DDBJ databases">
        <authorList>
            <person name="Muzny D."/>
            <person name="Qin X."/>
            <person name="Buhay C."/>
            <person name="Dugan-Rocha S."/>
            <person name="Ding Y."/>
            <person name="Chen G."/>
            <person name="Hawes A."/>
            <person name="Holder M."/>
            <person name="Jhangiani S."/>
            <person name="Johnson A."/>
            <person name="Khan Z."/>
            <person name="Li Z."/>
            <person name="Liu W."/>
            <person name="Liu X."/>
            <person name="Perez L."/>
            <person name="Shen H."/>
            <person name="Wang Q."/>
            <person name="Watt J."/>
            <person name="Xi L."/>
            <person name="Xin Y."/>
            <person name="Zhou J."/>
            <person name="Deng J."/>
            <person name="Jiang H."/>
            <person name="Liu Y."/>
            <person name="Qu J."/>
            <person name="Song X.-Z."/>
            <person name="Zhang L."/>
            <person name="Villasana D."/>
            <person name="Johnson A."/>
            <person name="Liu J."/>
            <person name="Liyanage D."/>
            <person name="Lorensuhewa L."/>
            <person name="Robinson T."/>
            <person name="Song A."/>
            <person name="Song B.-B."/>
            <person name="Dinh H."/>
            <person name="Thornton R."/>
            <person name="Coyle M."/>
            <person name="Francisco L."/>
            <person name="Jackson L."/>
            <person name="Javaid M."/>
            <person name="Korchina V."/>
            <person name="Kovar C."/>
            <person name="Mata R."/>
            <person name="Mathew T."/>
            <person name="Ngo R."/>
            <person name="Nguyen L."/>
            <person name="Nguyen N."/>
            <person name="Okwuonu G."/>
            <person name="Ongeri F."/>
            <person name="Pham C."/>
            <person name="Simmons D."/>
            <person name="Wilczek-Boney K."/>
            <person name="Hale W."/>
            <person name="Jakkamsetti A."/>
            <person name="Pham P."/>
            <person name="Ruth R."/>
            <person name="San Lucas F."/>
            <person name="Warren J."/>
            <person name="Zhang J."/>
            <person name="Zhao Z."/>
            <person name="Zhou C."/>
            <person name="Zhu D."/>
            <person name="Lee S."/>
            <person name="Bess C."/>
            <person name="Blankenburg K."/>
            <person name="Forbes L."/>
            <person name="Fu Q."/>
            <person name="Gubbala S."/>
            <person name="Hirani K."/>
            <person name="Jayaseelan J.C."/>
            <person name="Lara F."/>
            <person name="Munidasa M."/>
            <person name="Palculict T."/>
            <person name="Patil S."/>
            <person name="Pu L.-L."/>
            <person name="Saada N."/>
            <person name="Tang L."/>
            <person name="Weissenberger G."/>
            <person name="Zhu Y."/>
            <person name="Hemphill L."/>
            <person name="Shang Y."/>
            <person name="Youmans B."/>
            <person name="Ayvaz T."/>
            <person name="Ross M."/>
            <person name="Santibanez J."/>
            <person name="Aqrawi P."/>
            <person name="Gross S."/>
            <person name="Joshi V."/>
            <person name="Fowler G."/>
            <person name="Nazareth L."/>
            <person name="Reid J."/>
            <person name="Worley K."/>
            <person name="Petrosino J."/>
            <person name="Highlander S."/>
            <person name="Gibbs R."/>
        </authorList>
    </citation>
    <scope>NUCLEOTIDE SEQUENCE [LARGE SCALE GENOMIC DNA]</scope>
    <source>
        <strain evidence="1 2">ATCC 33035</strain>
    </source>
</reference>
<gene>
    <name evidence="1" type="ORF">HMPREF0305_11198</name>
</gene>
<sequence length="197" mass="21137">MPSHIRQNPEAAQRILGEKPLSLAGGANKKFPIRTKRTRFTDKTVYCGRPRHAQGGTFMQRIAIIGEGPAALSTAEKLISAGMCVDLITQCTAPFGLLRRFAGLAGVLGDAVTGSHCGPGTTPRLRLIGNVRVGPDGDITHNEIHRLAASGDRELLVLELKARGVAVTTWEGLCAPLQDFEDWRSVITRAQLAHVGI</sequence>
<dbReference type="AlphaFoldDB" id="E2S3U6"/>
<organism evidence="1 2">
    <name type="scientific">Corynebacterium pseudogenitalium ATCC 33035</name>
    <dbReference type="NCBI Taxonomy" id="525264"/>
    <lineage>
        <taxon>Bacteria</taxon>
        <taxon>Bacillati</taxon>
        <taxon>Actinomycetota</taxon>
        <taxon>Actinomycetes</taxon>
        <taxon>Mycobacteriales</taxon>
        <taxon>Corynebacteriaceae</taxon>
        <taxon>Corynebacterium</taxon>
    </lineage>
</organism>
<accession>E2S3U6</accession>
<dbReference type="EMBL" id="ABYQ02000010">
    <property type="protein sequence ID" value="EFQ80556.1"/>
    <property type="molecule type" value="Genomic_DNA"/>
</dbReference>
<evidence type="ECO:0000313" key="2">
    <source>
        <dbReference type="Proteomes" id="UP000003020"/>
    </source>
</evidence>